<dbReference type="EMBL" id="GGYP01000999">
    <property type="protein sequence ID" value="MDE45770.1"/>
    <property type="molecule type" value="Transcribed_RNA"/>
</dbReference>
<dbReference type="InterPro" id="IPR012338">
    <property type="entry name" value="Beta-lactam/transpept-like"/>
</dbReference>
<dbReference type="GO" id="GO:0019216">
    <property type="term" value="P:regulation of lipid metabolic process"/>
    <property type="evidence" value="ECO:0007669"/>
    <property type="project" value="TreeGrafter"/>
</dbReference>
<gene>
    <name evidence="5" type="primary">LACTB_0</name>
    <name evidence="4" type="synonym">LACTB_1</name>
    <name evidence="5" type="ORF">g.17714</name>
    <name evidence="4" type="ORF">g.17716</name>
</gene>
<evidence type="ECO:0000256" key="1">
    <source>
        <dbReference type="SAM" id="MobiDB-lite"/>
    </source>
</evidence>
<dbReference type="Gene3D" id="3.40.710.10">
    <property type="entry name" value="DD-peptidase/beta-lactamase superfamily"/>
    <property type="match status" value="1"/>
</dbReference>
<dbReference type="EMBL" id="GGYP01002397">
    <property type="protein sequence ID" value="MDE47168.1"/>
    <property type="molecule type" value="Transcribed_RNA"/>
</dbReference>
<dbReference type="PANTHER" id="PTHR46520:SF1">
    <property type="entry name" value="SERINE BETA-LACTAMASE-LIKE PROTEIN LACTB, MITOCHONDRIAL"/>
    <property type="match status" value="1"/>
</dbReference>
<accession>A0A6G1S9V0</accession>
<feature type="compositionally biased region" description="Polar residues" evidence="1">
    <location>
        <begin position="35"/>
        <end position="54"/>
    </location>
</feature>
<proteinExistence type="predicted"/>
<dbReference type="Pfam" id="PF00144">
    <property type="entry name" value="Beta-lactamase"/>
    <property type="match status" value="1"/>
</dbReference>
<organism evidence="5">
    <name type="scientific">Aceria tosichella</name>
    <name type="common">wheat curl mite</name>
    <dbReference type="NCBI Taxonomy" id="561515"/>
    <lineage>
        <taxon>Eukaryota</taxon>
        <taxon>Metazoa</taxon>
        <taxon>Ecdysozoa</taxon>
        <taxon>Arthropoda</taxon>
        <taxon>Chelicerata</taxon>
        <taxon>Arachnida</taxon>
        <taxon>Acari</taxon>
        <taxon>Acariformes</taxon>
        <taxon>Trombidiformes</taxon>
        <taxon>Prostigmata</taxon>
        <taxon>Eupodina</taxon>
        <taxon>Eriophyoidea</taxon>
        <taxon>Eriophyidae</taxon>
        <taxon>Eriophyinae</taxon>
        <taxon>Aceriini</taxon>
        <taxon>Aceria</taxon>
    </lineage>
</organism>
<dbReference type="GO" id="GO:0005739">
    <property type="term" value="C:mitochondrion"/>
    <property type="evidence" value="ECO:0007669"/>
    <property type="project" value="TreeGrafter"/>
</dbReference>
<feature type="region of interest" description="Disordered" evidence="1">
    <location>
        <begin position="26"/>
        <end position="54"/>
    </location>
</feature>
<feature type="chain" id="PRO_5033881376" evidence="2">
    <location>
        <begin position="22"/>
        <end position="444"/>
    </location>
</feature>
<keyword evidence="2" id="KW-0732">Signal</keyword>
<dbReference type="GO" id="GO:0006508">
    <property type="term" value="P:proteolysis"/>
    <property type="evidence" value="ECO:0007669"/>
    <property type="project" value="TreeGrafter"/>
</dbReference>
<dbReference type="InterPro" id="IPR001466">
    <property type="entry name" value="Beta-lactam-related"/>
</dbReference>
<evidence type="ECO:0000259" key="3">
    <source>
        <dbReference type="Pfam" id="PF00144"/>
    </source>
</evidence>
<reference evidence="5" key="1">
    <citation type="submission" date="2018-10" db="EMBL/GenBank/DDBJ databases">
        <title>Transcriptome assembly of Aceria tosichella (Wheat curl mite) Type 2.</title>
        <authorList>
            <person name="Scully E.D."/>
            <person name="Geib S.M."/>
            <person name="Palmer N.A."/>
            <person name="Gupta A.K."/>
            <person name="Sarath G."/>
            <person name="Tatineni S."/>
        </authorList>
    </citation>
    <scope>NUCLEOTIDE SEQUENCE</scope>
    <source>
        <strain evidence="5">LincolnNE</strain>
    </source>
</reference>
<dbReference type="AlphaFoldDB" id="A0A6G1S9V0"/>
<evidence type="ECO:0000256" key="2">
    <source>
        <dbReference type="SAM" id="SignalP"/>
    </source>
</evidence>
<dbReference type="PANTHER" id="PTHR46520">
    <property type="entry name" value="SERINE BETA-LACTAMASE-LIKE PROTEIN LACTB, MITOCHONDRIAL"/>
    <property type="match status" value="1"/>
</dbReference>
<name>A0A6G1S9V0_9ACAR</name>
<dbReference type="InterPro" id="IPR052794">
    <property type="entry name" value="Mito_Ser_Protease_LACTB"/>
</dbReference>
<feature type="signal peptide" evidence="2">
    <location>
        <begin position="1"/>
        <end position="21"/>
    </location>
</feature>
<evidence type="ECO:0000313" key="5">
    <source>
        <dbReference type="EMBL" id="MDE47168.1"/>
    </source>
</evidence>
<protein>
    <submittedName>
        <fullName evidence="5">Serine beta-lactamase-like protein LACTB, mitochondrial</fullName>
    </submittedName>
</protein>
<feature type="domain" description="Beta-lactamase-related" evidence="3">
    <location>
        <begin position="75"/>
        <end position="422"/>
    </location>
</feature>
<sequence>MFAKHLTRLFVFKFLGIFASSHNKQHSGVLEEPPTRNSKSWPQNRNEAQTSNTDHQFEYAKYHGSKSIVNLMLVNGIPGVTVGVAIRGKTVWSSAFGFCDVENHLECNPDARMRVASISKPIFVATVLAPMIEANTLDISSSVHKYLSRDEFPKQKYEGKEYDITIEQLLTHTSGINHYGGGSQQLSPIGSTGSQQIYQCSQQYTRTGFYQRHTYRNVIDALVPFKDGPLDAKPGTKFNYTTYGWTLLSAVAEKVHQQTAPADAKGRKEQIEDYWMKVLRRDWGLNEISLDQDEPILSNRARYYIRSPPGGDLINAPYVDNSIKWAGGGLSSTVKDLTKFGTALIDSYKGRPGAKLKRDTVELLWKERMSNYCFGFYSRTLDPGESGGEKRAIYHTGGATGASSVLIIYPESEIVVAILANLSWVNPANVGFMIADAFAKELVS</sequence>
<dbReference type="SUPFAM" id="SSF56601">
    <property type="entry name" value="beta-lactamase/transpeptidase-like"/>
    <property type="match status" value="1"/>
</dbReference>
<dbReference type="GO" id="GO:0008233">
    <property type="term" value="F:peptidase activity"/>
    <property type="evidence" value="ECO:0007669"/>
    <property type="project" value="TreeGrafter"/>
</dbReference>
<evidence type="ECO:0000313" key="4">
    <source>
        <dbReference type="EMBL" id="MDE45770.1"/>
    </source>
</evidence>